<proteinExistence type="predicted"/>
<sequence length="131" mass="14457">MGATGKSRTVFTMSLALLVGLLVLQMTAVLARADPEEVGGNVVEALRLLEHLDKYYSHVNRPRGQPSNAYVDRTIRYPRRSYTEHITHAIRKCCVGIAGSVSATARRLCHSLFVAAPVIIVVLIKWRDSSP</sequence>
<comment type="caution">
    <text evidence="1">The sequence shown here is derived from an EMBL/GenBank/DDBJ whole genome shotgun (WGS) entry which is preliminary data.</text>
</comment>
<reference evidence="1" key="1">
    <citation type="submission" date="2020-05" db="EMBL/GenBank/DDBJ databases">
        <title>Large-scale comparative analyses of tick genomes elucidate their genetic diversity and vector capacities.</title>
        <authorList>
            <person name="Jia N."/>
            <person name="Wang J."/>
            <person name="Shi W."/>
            <person name="Du L."/>
            <person name="Sun Y."/>
            <person name="Zhan W."/>
            <person name="Jiang J."/>
            <person name="Wang Q."/>
            <person name="Zhang B."/>
            <person name="Ji P."/>
            <person name="Sakyi L.B."/>
            <person name="Cui X."/>
            <person name="Yuan T."/>
            <person name="Jiang B."/>
            <person name="Yang W."/>
            <person name="Lam T.T.-Y."/>
            <person name="Chang Q."/>
            <person name="Ding S."/>
            <person name="Wang X."/>
            <person name="Zhu J."/>
            <person name="Ruan X."/>
            <person name="Zhao L."/>
            <person name="Wei J."/>
            <person name="Que T."/>
            <person name="Du C."/>
            <person name="Cheng J."/>
            <person name="Dai P."/>
            <person name="Han X."/>
            <person name="Huang E."/>
            <person name="Gao Y."/>
            <person name="Liu J."/>
            <person name="Shao H."/>
            <person name="Ye R."/>
            <person name="Li L."/>
            <person name="Wei W."/>
            <person name="Wang X."/>
            <person name="Wang C."/>
            <person name="Yang T."/>
            <person name="Huo Q."/>
            <person name="Li W."/>
            <person name="Guo W."/>
            <person name="Chen H."/>
            <person name="Zhou L."/>
            <person name="Ni X."/>
            <person name="Tian J."/>
            <person name="Zhou Y."/>
            <person name="Sheng Y."/>
            <person name="Liu T."/>
            <person name="Pan Y."/>
            <person name="Xia L."/>
            <person name="Li J."/>
            <person name="Zhao F."/>
            <person name="Cao W."/>
        </authorList>
    </citation>
    <scope>NUCLEOTIDE SEQUENCE</scope>
    <source>
        <strain evidence="1">Hyas-2018</strain>
    </source>
</reference>
<dbReference type="Proteomes" id="UP000821845">
    <property type="component" value="Chromosome 5"/>
</dbReference>
<accession>A0ACB7S6J9</accession>
<name>A0ACB7S6J9_HYAAI</name>
<evidence type="ECO:0000313" key="1">
    <source>
        <dbReference type="EMBL" id="KAH6930140.1"/>
    </source>
</evidence>
<keyword evidence="2" id="KW-1185">Reference proteome</keyword>
<dbReference type="EMBL" id="CM023485">
    <property type="protein sequence ID" value="KAH6930140.1"/>
    <property type="molecule type" value="Genomic_DNA"/>
</dbReference>
<gene>
    <name evidence="1" type="ORF">HPB50_010536</name>
</gene>
<protein>
    <submittedName>
        <fullName evidence="1">Uncharacterized protein</fullName>
    </submittedName>
</protein>
<organism evidence="1 2">
    <name type="scientific">Hyalomma asiaticum</name>
    <name type="common">Tick</name>
    <dbReference type="NCBI Taxonomy" id="266040"/>
    <lineage>
        <taxon>Eukaryota</taxon>
        <taxon>Metazoa</taxon>
        <taxon>Ecdysozoa</taxon>
        <taxon>Arthropoda</taxon>
        <taxon>Chelicerata</taxon>
        <taxon>Arachnida</taxon>
        <taxon>Acari</taxon>
        <taxon>Parasitiformes</taxon>
        <taxon>Ixodida</taxon>
        <taxon>Ixodoidea</taxon>
        <taxon>Ixodidae</taxon>
        <taxon>Hyalomminae</taxon>
        <taxon>Hyalomma</taxon>
    </lineage>
</organism>
<evidence type="ECO:0000313" key="2">
    <source>
        <dbReference type="Proteomes" id="UP000821845"/>
    </source>
</evidence>